<reference evidence="2" key="1">
    <citation type="submission" date="2023-03" db="UniProtKB">
        <authorList>
            <consortium name="EnsemblPlants"/>
        </authorList>
    </citation>
    <scope>IDENTIFICATION</scope>
</reference>
<sequence>RKNFDCIFFIGSLESDKLFAADLPRGRNTPKTFRMDLDGLDERSQVPSRTSRFAPKSSKFKPKPKSEVVPKPEPQQPPTKLEPQPPVSKPEVVEPDAQIGEKKEDGEEVEVKPKVESSLPNGVAKMDVETKSEVEEDTMVDDDPMEEDASEDMVVREIDVLFTPSVDSNSKLYVLQYPLRPRWRPYEFEGRCDEVRVKPSTGEVEIDLNVDIESNNYDSKADDTFQMKKQTLTSSWQPPLATSYAVGLLMGNKLHLNPVHAVVQLRPSFEHLNSGGPKRKNNIRADSDVKSEEHVDVNSAGASRKQKKQTGPSTELKTRDEECWIPLKYYGLESDLSTRHLQSMVSQTVSPMQFSMSPHDYMDSLCPGTSTSSNKPKGPSKKYLLSLSLEERIKKLLTEGPPVQRFSALKHYAPDYEAEEFLEALQQYAQLVQGLWVPKSLFLIPQDGSGRCARDFVLFLFSKNPVVSSSQINVPKSLRDRVKHFLNLFGVERPAFKDWKFKEKTDHSFLSNHVKIVQKQEEGWNAMEKALPFLRSMKSGPHTTATTGKPDVVPKPEKQVSCDKTTTKSSNAPLNRKGAMSDETREALPKALQKLFQNHKVCSFQLICQGLRDLAVSQSTLPKADARMAVAAAYGVDAPPEELKKIISQVATEIHGLYVLTSSPEHPEYDPLRKVVIQLLRGRGPKAVLKKADVLEASKRELGRAINSNEYSKVMNEICVSHGSSWTLKSGDGNSR</sequence>
<organism evidence="2">
    <name type="scientific">Cucumis melo</name>
    <name type="common">Muskmelon</name>
    <dbReference type="NCBI Taxonomy" id="3656"/>
    <lineage>
        <taxon>Eukaryota</taxon>
        <taxon>Viridiplantae</taxon>
        <taxon>Streptophyta</taxon>
        <taxon>Embryophyta</taxon>
        <taxon>Tracheophyta</taxon>
        <taxon>Spermatophyta</taxon>
        <taxon>Magnoliopsida</taxon>
        <taxon>eudicotyledons</taxon>
        <taxon>Gunneridae</taxon>
        <taxon>Pentapetalae</taxon>
        <taxon>rosids</taxon>
        <taxon>fabids</taxon>
        <taxon>Cucurbitales</taxon>
        <taxon>Cucurbitaceae</taxon>
        <taxon>Benincaseae</taxon>
        <taxon>Cucumis</taxon>
    </lineage>
</organism>
<feature type="compositionally biased region" description="Polar residues" evidence="1">
    <location>
        <begin position="562"/>
        <end position="573"/>
    </location>
</feature>
<feature type="region of interest" description="Disordered" evidence="1">
    <location>
        <begin position="556"/>
        <end position="583"/>
    </location>
</feature>
<feature type="compositionally biased region" description="Basic and acidic residues" evidence="1">
    <location>
        <begin position="33"/>
        <end position="44"/>
    </location>
</feature>
<evidence type="ECO:0008006" key="3">
    <source>
        <dbReference type="Google" id="ProtNLM"/>
    </source>
</evidence>
<dbReference type="GO" id="GO:0005666">
    <property type="term" value="C:RNA polymerase III complex"/>
    <property type="evidence" value="ECO:0007669"/>
    <property type="project" value="TreeGrafter"/>
</dbReference>
<accession>A0A9I9DFI0</accession>
<proteinExistence type="predicted"/>
<dbReference type="InterPro" id="IPR006886">
    <property type="entry name" value="RNA_pol_III_Rpc5"/>
</dbReference>
<evidence type="ECO:0000313" key="2">
    <source>
        <dbReference type="EnsemblPlants" id="MELO3C017544.2.1"/>
    </source>
</evidence>
<feature type="region of interest" description="Disordered" evidence="1">
    <location>
        <begin position="23"/>
        <end position="116"/>
    </location>
</feature>
<feature type="region of interest" description="Disordered" evidence="1">
    <location>
        <begin position="270"/>
        <end position="317"/>
    </location>
</feature>
<dbReference type="GO" id="GO:0042797">
    <property type="term" value="P:tRNA transcription by RNA polymerase III"/>
    <property type="evidence" value="ECO:0007669"/>
    <property type="project" value="TreeGrafter"/>
</dbReference>
<protein>
    <recommendedName>
        <fullName evidence="3">DNA-directed RNA polymerase III subunit RPC5</fullName>
    </recommendedName>
</protein>
<feature type="compositionally biased region" description="Basic and acidic residues" evidence="1">
    <location>
        <begin position="283"/>
        <end position="296"/>
    </location>
</feature>
<feature type="compositionally biased region" description="Basic and acidic residues" evidence="1">
    <location>
        <begin position="99"/>
        <end position="115"/>
    </location>
</feature>
<dbReference type="EnsemblPlants" id="MELO3C017544.2.1">
    <property type="protein sequence ID" value="MELO3C017544.2.1"/>
    <property type="gene ID" value="MELO3C017544.2"/>
</dbReference>
<name>A0A9I9DFI0_CUCME</name>
<dbReference type="PANTHER" id="PTHR12069">
    <property type="entry name" value="DNA-DIRECTED RNA POLYMERASES III 80 KDA POLYPEPTIDE RNA POLYMERASE III SUBUNIT 5"/>
    <property type="match status" value="1"/>
</dbReference>
<dbReference type="Pfam" id="PF04801">
    <property type="entry name" value="RPC5"/>
    <property type="match status" value="1"/>
</dbReference>
<evidence type="ECO:0000256" key="1">
    <source>
        <dbReference type="SAM" id="MobiDB-lite"/>
    </source>
</evidence>
<dbReference type="AlphaFoldDB" id="A0A9I9DFI0"/>
<dbReference type="Gramene" id="MELO3C017544.2.1">
    <property type="protein sequence ID" value="MELO3C017544.2.1"/>
    <property type="gene ID" value="MELO3C017544.2"/>
</dbReference>
<dbReference type="PANTHER" id="PTHR12069:SF0">
    <property type="entry name" value="DNA-DIRECTED RNA POLYMERASE III SUBUNIT RPC5"/>
    <property type="match status" value="1"/>
</dbReference>